<protein>
    <submittedName>
        <fullName evidence="1">Uncharacterized protein</fullName>
    </submittedName>
</protein>
<evidence type="ECO:0000313" key="2">
    <source>
        <dbReference type="Proteomes" id="UP000324222"/>
    </source>
</evidence>
<keyword evidence="2" id="KW-1185">Reference proteome</keyword>
<dbReference type="AlphaFoldDB" id="A0A5B7J6D8"/>
<dbReference type="EMBL" id="VSRR010088865">
    <property type="protein sequence ID" value="MPC91762.1"/>
    <property type="molecule type" value="Genomic_DNA"/>
</dbReference>
<organism evidence="1 2">
    <name type="scientific">Portunus trituberculatus</name>
    <name type="common">Swimming crab</name>
    <name type="synonym">Neptunus trituberculatus</name>
    <dbReference type="NCBI Taxonomy" id="210409"/>
    <lineage>
        <taxon>Eukaryota</taxon>
        <taxon>Metazoa</taxon>
        <taxon>Ecdysozoa</taxon>
        <taxon>Arthropoda</taxon>
        <taxon>Crustacea</taxon>
        <taxon>Multicrustacea</taxon>
        <taxon>Malacostraca</taxon>
        <taxon>Eumalacostraca</taxon>
        <taxon>Eucarida</taxon>
        <taxon>Decapoda</taxon>
        <taxon>Pleocyemata</taxon>
        <taxon>Brachyura</taxon>
        <taxon>Eubrachyura</taxon>
        <taxon>Portunoidea</taxon>
        <taxon>Portunidae</taxon>
        <taxon>Portuninae</taxon>
        <taxon>Portunus</taxon>
    </lineage>
</organism>
<dbReference type="Proteomes" id="UP000324222">
    <property type="component" value="Unassembled WGS sequence"/>
</dbReference>
<sequence>MISSATRLRCGCIRQVHWRGIRPNVLLAKLL</sequence>
<reference evidence="1 2" key="1">
    <citation type="submission" date="2019-05" db="EMBL/GenBank/DDBJ databases">
        <title>Another draft genome of Portunus trituberculatus and its Hox gene families provides insights of decapod evolution.</title>
        <authorList>
            <person name="Jeong J.-H."/>
            <person name="Song I."/>
            <person name="Kim S."/>
            <person name="Choi T."/>
            <person name="Kim D."/>
            <person name="Ryu S."/>
            <person name="Kim W."/>
        </authorList>
    </citation>
    <scope>NUCLEOTIDE SEQUENCE [LARGE SCALE GENOMIC DNA]</scope>
    <source>
        <tissue evidence="1">Muscle</tissue>
    </source>
</reference>
<comment type="caution">
    <text evidence="1">The sequence shown here is derived from an EMBL/GenBank/DDBJ whole genome shotgun (WGS) entry which is preliminary data.</text>
</comment>
<accession>A0A5B7J6D8</accession>
<name>A0A5B7J6D8_PORTR</name>
<gene>
    <name evidence="1" type="ORF">E2C01_086819</name>
</gene>
<evidence type="ECO:0000313" key="1">
    <source>
        <dbReference type="EMBL" id="MPC91762.1"/>
    </source>
</evidence>
<proteinExistence type="predicted"/>